<dbReference type="PANTHER" id="PTHR23417">
    <property type="entry name" value="3-DEOXY-D-MANNO-OCTULOSONIC-ACID TRANSFERASE/TRNA GUANINE-N 7 - -METHYLTRANSFERASE"/>
    <property type="match status" value="1"/>
</dbReference>
<keyword evidence="8 9" id="KW-0539">Nucleus</keyword>
<proteinExistence type="inferred from homology"/>
<keyword evidence="5 9" id="KW-0949">S-adenosyl-L-methionine</keyword>
<organism evidence="10 11">
    <name type="scientific">Plasmopara halstedii</name>
    <name type="common">Downy mildew of sunflower</name>
    <dbReference type="NCBI Taxonomy" id="4781"/>
    <lineage>
        <taxon>Eukaryota</taxon>
        <taxon>Sar</taxon>
        <taxon>Stramenopiles</taxon>
        <taxon>Oomycota</taxon>
        <taxon>Peronosporomycetes</taxon>
        <taxon>Peronosporales</taxon>
        <taxon>Peronosporaceae</taxon>
        <taxon>Plasmopara</taxon>
    </lineage>
</organism>
<dbReference type="InterPro" id="IPR029063">
    <property type="entry name" value="SAM-dependent_MTases_sf"/>
</dbReference>
<dbReference type="InterPro" id="IPR025763">
    <property type="entry name" value="Trm8_euk"/>
</dbReference>
<dbReference type="HAMAP" id="MF_03055">
    <property type="entry name" value="tRNA_methyltr_TrmB_euk"/>
    <property type="match status" value="1"/>
</dbReference>
<dbReference type="GO" id="GO:0008176">
    <property type="term" value="F:tRNA (guanine(46)-N7)-methyltransferase activity"/>
    <property type="evidence" value="ECO:0007669"/>
    <property type="project" value="UniProtKB-UniRule"/>
</dbReference>
<evidence type="ECO:0000256" key="9">
    <source>
        <dbReference type="HAMAP-Rule" id="MF_03055"/>
    </source>
</evidence>
<dbReference type="GO" id="GO:0043527">
    <property type="term" value="C:tRNA methyltransferase complex"/>
    <property type="evidence" value="ECO:0007669"/>
    <property type="project" value="TreeGrafter"/>
</dbReference>
<dbReference type="PANTHER" id="PTHR23417:SF16">
    <property type="entry name" value="TRNA (GUANINE-N(7)-)-METHYLTRANSFERASE"/>
    <property type="match status" value="1"/>
</dbReference>
<dbReference type="Pfam" id="PF02390">
    <property type="entry name" value="Methyltransf_4"/>
    <property type="match status" value="1"/>
</dbReference>
<dbReference type="RefSeq" id="XP_024586627.1">
    <property type="nucleotide sequence ID" value="XM_024721538.1"/>
</dbReference>
<sequence>MVETPEEVTDAQTLSKLPQKKFYRSRAHCNPLSHNDCFDYPLTPDKMDWSAHYPNIENPSVDFLDVGCGFGGLTVKLAELFPDKLTLALEIRAKVTEYVRLRIEALRNENPGRYQNVSTLRTNAMRYLPHYFRKGQITKMFFCFPDPQFKARLHRRRIVHTPLLAEYAYLLASGGILYTITDVEELHKWHVEKCSSHPCFIRMDDSELLSDPCVKAMTEETEEGKKVARGGGKKYLAVFRRKPNEEVGIDNLFW</sequence>
<name>A0A0P1B7Y4_PLAHL</name>
<protein>
    <recommendedName>
        <fullName evidence="9">tRNA (guanine-N(7)-)-methyltransferase</fullName>
        <ecNumber evidence="9">2.1.1.33</ecNumber>
    </recommendedName>
    <alternativeName>
        <fullName evidence="9">tRNA (guanine(46)-N(7))-methyltransferase</fullName>
    </alternativeName>
    <alternativeName>
        <fullName evidence="9">tRNA(m7G46)-methyltransferase</fullName>
    </alternativeName>
</protein>
<dbReference type="PROSITE" id="PS51625">
    <property type="entry name" value="SAM_MT_TRMB"/>
    <property type="match status" value="1"/>
</dbReference>
<dbReference type="Gene3D" id="3.40.50.150">
    <property type="entry name" value="Vaccinia Virus protein VP39"/>
    <property type="match status" value="1"/>
</dbReference>
<comment type="similarity">
    <text evidence="9">Belongs to the class I-like SAM-binding methyltransferase superfamily. TrmB family.</text>
</comment>
<dbReference type="OMA" id="LPNYFAK"/>
<evidence type="ECO:0000256" key="7">
    <source>
        <dbReference type="ARBA" id="ARBA00022884"/>
    </source>
</evidence>
<dbReference type="AlphaFoldDB" id="A0A0P1B7Y4"/>
<evidence type="ECO:0000256" key="4">
    <source>
        <dbReference type="ARBA" id="ARBA00022679"/>
    </source>
</evidence>
<evidence type="ECO:0000256" key="8">
    <source>
        <dbReference type="ARBA" id="ARBA00023242"/>
    </source>
</evidence>
<dbReference type="InterPro" id="IPR003358">
    <property type="entry name" value="tRNA_(Gua-N-7)_MeTrfase_Trmb"/>
</dbReference>
<dbReference type="Proteomes" id="UP000054928">
    <property type="component" value="Unassembled WGS sequence"/>
</dbReference>
<evidence type="ECO:0000256" key="2">
    <source>
        <dbReference type="ARBA" id="ARBA00022555"/>
    </source>
</evidence>
<evidence type="ECO:0000313" key="11">
    <source>
        <dbReference type="Proteomes" id="UP000054928"/>
    </source>
</evidence>
<dbReference type="GO" id="GO:0000049">
    <property type="term" value="F:tRNA binding"/>
    <property type="evidence" value="ECO:0007669"/>
    <property type="project" value="UniProtKB-UniRule"/>
</dbReference>
<dbReference type="UniPathway" id="UPA00989"/>
<feature type="binding site" evidence="9">
    <location>
        <begin position="123"/>
        <end position="124"/>
    </location>
    <ligand>
        <name>S-adenosyl-L-methionine</name>
        <dbReference type="ChEBI" id="CHEBI:59789"/>
    </ligand>
</feature>
<comment type="pathway">
    <text evidence="9">tRNA modification; N(7)-methylguanine-tRNA biosynthesis.</text>
</comment>
<feature type="binding site" evidence="9">
    <location>
        <position position="67"/>
    </location>
    <ligand>
        <name>S-adenosyl-L-methionine</name>
        <dbReference type="ChEBI" id="CHEBI:59789"/>
    </ligand>
</feature>
<dbReference type="GO" id="GO:0005634">
    <property type="term" value="C:nucleus"/>
    <property type="evidence" value="ECO:0007669"/>
    <property type="project" value="UniProtKB-SubCell"/>
</dbReference>
<evidence type="ECO:0000256" key="6">
    <source>
        <dbReference type="ARBA" id="ARBA00022694"/>
    </source>
</evidence>
<keyword evidence="11" id="KW-1185">Reference proteome</keyword>
<keyword evidence="3 9" id="KW-0489">Methyltransferase</keyword>
<keyword evidence="4 9" id="KW-0808">Transferase</keyword>
<accession>A0A0P1B7Y4</accession>
<comment type="subcellular location">
    <subcellularLocation>
        <location evidence="9">Nucleus</location>
    </subcellularLocation>
</comment>
<evidence type="ECO:0000256" key="3">
    <source>
        <dbReference type="ARBA" id="ARBA00022603"/>
    </source>
</evidence>
<dbReference type="SUPFAM" id="SSF53335">
    <property type="entry name" value="S-adenosyl-L-methionine-dependent methyltransferases"/>
    <property type="match status" value="1"/>
</dbReference>
<dbReference type="STRING" id="4781.A0A0P1B7Y4"/>
<feature type="binding site" evidence="9">
    <location>
        <position position="143"/>
    </location>
    <ligand>
        <name>S-adenosyl-L-methionine</name>
        <dbReference type="ChEBI" id="CHEBI:59789"/>
    </ligand>
</feature>
<dbReference type="EC" id="2.1.1.33" evidence="9"/>
<reference evidence="11" key="1">
    <citation type="submission" date="2014-09" db="EMBL/GenBank/DDBJ databases">
        <authorList>
            <person name="Sharma Rahul"/>
            <person name="Thines Marco"/>
        </authorList>
    </citation>
    <scope>NUCLEOTIDE SEQUENCE [LARGE SCALE GENOMIC DNA]</scope>
</reference>
<dbReference type="EMBL" id="CCYD01003101">
    <property type="protein sequence ID" value="CEG50258.1"/>
    <property type="molecule type" value="Genomic_DNA"/>
</dbReference>
<comment type="catalytic activity">
    <reaction evidence="1 9">
        <text>guanosine(46) in tRNA + S-adenosyl-L-methionine = N(7)-methylguanosine(46) in tRNA + S-adenosyl-L-homocysteine</text>
        <dbReference type="Rhea" id="RHEA:42708"/>
        <dbReference type="Rhea" id="RHEA-COMP:10188"/>
        <dbReference type="Rhea" id="RHEA-COMP:10189"/>
        <dbReference type="ChEBI" id="CHEBI:57856"/>
        <dbReference type="ChEBI" id="CHEBI:59789"/>
        <dbReference type="ChEBI" id="CHEBI:74269"/>
        <dbReference type="ChEBI" id="CHEBI:74480"/>
        <dbReference type="EC" id="2.1.1.33"/>
    </reaction>
</comment>
<evidence type="ECO:0000313" key="10">
    <source>
        <dbReference type="EMBL" id="CEG50258.1"/>
    </source>
</evidence>
<dbReference type="CDD" id="cd02440">
    <property type="entry name" value="AdoMet_MTases"/>
    <property type="match status" value="1"/>
</dbReference>
<dbReference type="NCBIfam" id="TIGR00091">
    <property type="entry name" value="tRNA (guanosine(46)-N7)-methyltransferase TrmB"/>
    <property type="match status" value="1"/>
</dbReference>
<feature type="active site" evidence="9">
    <location>
        <position position="146"/>
    </location>
</feature>
<keyword evidence="7 9" id="KW-0694">RNA-binding</keyword>
<feature type="binding site" evidence="9">
    <location>
        <begin position="90"/>
        <end position="91"/>
    </location>
    <ligand>
        <name>S-adenosyl-L-methionine</name>
        <dbReference type="ChEBI" id="CHEBI:59789"/>
    </ligand>
</feature>
<keyword evidence="6 9" id="KW-0819">tRNA processing</keyword>
<comment type="function">
    <text evidence="9">Catalyzes the formation of N(7)-methylguanine at position 46 (m7G46) in tRNA.</text>
</comment>
<dbReference type="FunFam" id="3.40.50.150:FF:000309">
    <property type="entry name" value="tRNA (guanine-N(7)-)-methyltransferase"/>
    <property type="match status" value="1"/>
</dbReference>
<evidence type="ECO:0000256" key="5">
    <source>
        <dbReference type="ARBA" id="ARBA00022691"/>
    </source>
</evidence>
<dbReference type="GeneID" id="36403036"/>
<dbReference type="OrthoDB" id="47276at2759"/>
<evidence type="ECO:0000256" key="1">
    <source>
        <dbReference type="ARBA" id="ARBA00000142"/>
    </source>
</evidence>
<keyword evidence="2 9" id="KW-0820">tRNA-binding</keyword>
<feature type="binding site" evidence="9">
    <location>
        <begin position="221"/>
        <end position="223"/>
    </location>
    <ligand>
        <name>S-adenosyl-L-methionine</name>
        <dbReference type="ChEBI" id="CHEBI:59789"/>
    </ligand>
</feature>